<evidence type="ECO:0000313" key="3">
    <source>
        <dbReference type="EMBL" id="SDK26726.1"/>
    </source>
</evidence>
<dbReference type="RefSeq" id="WP_043064946.1">
    <property type="nucleotide sequence ID" value="NZ_BJOA01000186.1"/>
</dbReference>
<name>A0A0D1YFL5_ANEMI</name>
<dbReference type="PATRIC" id="fig|47500.8.peg.5335"/>
<dbReference type="GeneID" id="42305653"/>
<keyword evidence="1" id="KW-0732">Signal</keyword>
<proteinExistence type="predicted"/>
<sequence length="191" mass="21546">MKKKLIAAIMAVSVVVGGNYASAAPVQQKAVKTYTENDIQTVKLYSQISNMYINLQDLNRGVGKLSEGLSLAYNDMRVNGSSTMYTNVQKAHAQFTDLYSKRVKEVQALARLASANKINVSDMNTILEKSKIALEQYDEALQALNNVFENPNEYTMNQYVSKEKAAYKKISEGEQLARQGYQRFYNIIQKY</sequence>
<evidence type="ECO:0000256" key="1">
    <source>
        <dbReference type="SAM" id="SignalP"/>
    </source>
</evidence>
<evidence type="ECO:0000313" key="5">
    <source>
        <dbReference type="Proteomes" id="UP000182836"/>
    </source>
</evidence>
<gene>
    <name evidence="2" type="ORF">AF333_10635</name>
    <name evidence="3" type="ORF">SAMN04487909_14633</name>
</gene>
<dbReference type="Proteomes" id="UP000037269">
    <property type="component" value="Unassembled WGS sequence"/>
</dbReference>
<accession>A0A0D1YFL5</accession>
<feature type="signal peptide" evidence="1">
    <location>
        <begin position="1"/>
        <end position="23"/>
    </location>
</feature>
<dbReference type="AlphaFoldDB" id="A0A0D1YFL5"/>
<feature type="chain" id="PRO_5010414779" evidence="1">
    <location>
        <begin position="24"/>
        <end position="191"/>
    </location>
</feature>
<organism evidence="2 4">
    <name type="scientific">Aneurinibacillus migulanus</name>
    <name type="common">Bacillus migulanus</name>
    <dbReference type="NCBI Taxonomy" id="47500"/>
    <lineage>
        <taxon>Bacteria</taxon>
        <taxon>Bacillati</taxon>
        <taxon>Bacillota</taxon>
        <taxon>Bacilli</taxon>
        <taxon>Bacillales</taxon>
        <taxon>Paenibacillaceae</taxon>
        <taxon>Aneurinibacillus group</taxon>
        <taxon>Aneurinibacillus</taxon>
    </lineage>
</organism>
<reference evidence="3 5" key="2">
    <citation type="submission" date="2016-10" db="EMBL/GenBank/DDBJ databases">
        <authorList>
            <person name="de Groot N.N."/>
        </authorList>
    </citation>
    <scope>NUCLEOTIDE SEQUENCE [LARGE SCALE GENOMIC DNA]</scope>
    <source>
        <strain evidence="3 5">DSM 2895</strain>
    </source>
</reference>
<evidence type="ECO:0000313" key="2">
    <source>
        <dbReference type="EMBL" id="KON95872.1"/>
    </source>
</evidence>
<protein>
    <submittedName>
        <fullName evidence="2">Uncharacterized protein</fullName>
    </submittedName>
</protein>
<dbReference type="EMBL" id="FNED01000046">
    <property type="protein sequence ID" value="SDK26726.1"/>
    <property type="molecule type" value="Genomic_DNA"/>
</dbReference>
<reference evidence="2 4" key="1">
    <citation type="submission" date="2015-07" db="EMBL/GenBank/DDBJ databases">
        <title>Fjat-14205 dsm 2895.</title>
        <authorList>
            <person name="Liu B."/>
            <person name="Wang J."/>
            <person name="Zhu Y."/>
            <person name="Liu G."/>
            <person name="Chen Q."/>
            <person name="Chen Z."/>
            <person name="Lan J."/>
            <person name="Che J."/>
            <person name="Ge C."/>
            <person name="Shi H."/>
            <person name="Pan Z."/>
            <person name="Liu X."/>
        </authorList>
    </citation>
    <scope>NUCLEOTIDE SEQUENCE [LARGE SCALE GENOMIC DNA]</scope>
    <source>
        <strain evidence="2 4">DSM 2895</strain>
    </source>
</reference>
<evidence type="ECO:0000313" key="4">
    <source>
        <dbReference type="Proteomes" id="UP000037269"/>
    </source>
</evidence>
<dbReference type="EMBL" id="LGUG01000004">
    <property type="protein sequence ID" value="KON95872.1"/>
    <property type="molecule type" value="Genomic_DNA"/>
</dbReference>
<dbReference type="Proteomes" id="UP000182836">
    <property type="component" value="Unassembled WGS sequence"/>
</dbReference>
<keyword evidence="4" id="KW-1185">Reference proteome</keyword>